<evidence type="ECO:0000313" key="2">
    <source>
        <dbReference type="Proteomes" id="UP001163321"/>
    </source>
</evidence>
<keyword evidence="2" id="KW-1185">Reference proteome</keyword>
<reference evidence="1 2" key="1">
    <citation type="journal article" date="2022" name="bioRxiv">
        <title>The genome of the oomycete Peronosclerospora sorghi, a cosmopolitan pathogen of maize and sorghum, is inflated with dispersed pseudogenes.</title>
        <authorList>
            <person name="Fletcher K."/>
            <person name="Martin F."/>
            <person name="Isakeit T."/>
            <person name="Cavanaugh K."/>
            <person name="Magill C."/>
            <person name="Michelmore R."/>
        </authorList>
    </citation>
    <scope>NUCLEOTIDE SEQUENCE [LARGE SCALE GENOMIC DNA]</scope>
    <source>
        <strain evidence="1">P6</strain>
    </source>
</reference>
<protein>
    <submittedName>
        <fullName evidence="1">Uncharacterized protein</fullName>
    </submittedName>
</protein>
<sequence length="65" mass="7550">MWDRFLQVLYTEKINPKLASVSEDETGGFADMQQFSREWLTLRDAYLKNDRGGANLECLFCGEKN</sequence>
<organism evidence="1 2">
    <name type="scientific">Peronosclerospora sorghi</name>
    <dbReference type="NCBI Taxonomy" id="230839"/>
    <lineage>
        <taxon>Eukaryota</taxon>
        <taxon>Sar</taxon>
        <taxon>Stramenopiles</taxon>
        <taxon>Oomycota</taxon>
        <taxon>Peronosporomycetes</taxon>
        <taxon>Peronosporales</taxon>
        <taxon>Peronosporaceae</taxon>
        <taxon>Peronosclerospora</taxon>
    </lineage>
</organism>
<evidence type="ECO:0000313" key="1">
    <source>
        <dbReference type="EMBL" id="KAI9913090.1"/>
    </source>
</evidence>
<gene>
    <name evidence="1" type="ORF">PsorP6_006017</name>
</gene>
<comment type="caution">
    <text evidence="1">The sequence shown here is derived from an EMBL/GenBank/DDBJ whole genome shotgun (WGS) entry which is preliminary data.</text>
</comment>
<accession>A0ACC0W2N6</accession>
<dbReference type="Proteomes" id="UP001163321">
    <property type="component" value="Chromosome 4"/>
</dbReference>
<proteinExistence type="predicted"/>
<name>A0ACC0W2N6_9STRA</name>
<dbReference type="EMBL" id="CM047583">
    <property type="protein sequence ID" value="KAI9913090.1"/>
    <property type="molecule type" value="Genomic_DNA"/>
</dbReference>